<dbReference type="Pfam" id="PF00155">
    <property type="entry name" value="Aminotran_1_2"/>
    <property type="match status" value="1"/>
</dbReference>
<dbReference type="PIRSF" id="PIRSF000517">
    <property type="entry name" value="Tyr_transaminase"/>
    <property type="match status" value="1"/>
</dbReference>
<evidence type="ECO:0000256" key="12">
    <source>
        <dbReference type="ARBA" id="ARBA00047798"/>
    </source>
</evidence>
<dbReference type="PROSITE" id="PS00105">
    <property type="entry name" value="AA_TRANSFER_CLASS_1"/>
    <property type="match status" value="1"/>
</dbReference>
<dbReference type="SUPFAM" id="SSF53383">
    <property type="entry name" value="PLP-dependent transferases"/>
    <property type="match status" value="1"/>
</dbReference>
<evidence type="ECO:0000259" key="14">
    <source>
        <dbReference type="Pfam" id="PF00155"/>
    </source>
</evidence>
<proteinExistence type="inferred from homology"/>
<dbReference type="CDD" id="cd00609">
    <property type="entry name" value="AAT_like"/>
    <property type="match status" value="1"/>
</dbReference>
<gene>
    <name evidence="15" type="ORF">RIMI_LOCUS9336225</name>
</gene>
<evidence type="ECO:0000256" key="5">
    <source>
        <dbReference type="ARBA" id="ARBA00012749"/>
    </source>
</evidence>
<dbReference type="InterPro" id="IPR015421">
    <property type="entry name" value="PyrdxlP-dep_Trfase_major"/>
</dbReference>
<dbReference type="NCBIfam" id="TIGR01265">
    <property type="entry name" value="tyr_nico_aTase"/>
    <property type="match status" value="1"/>
</dbReference>
<comment type="subunit">
    <text evidence="4 13">Homodimer.</text>
</comment>
<comment type="function">
    <text evidence="13">Transaminase involved in tyrosine breakdown. Converts tyrosine to p-hydroxyphenylpyruvate.</text>
</comment>
<evidence type="ECO:0000256" key="10">
    <source>
        <dbReference type="ARBA" id="ARBA00022898"/>
    </source>
</evidence>
<dbReference type="InterPro" id="IPR004839">
    <property type="entry name" value="Aminotransferase_I/II_large"/>
</dbReference>
<comment type="catalytic activity">
    <reaction evidence="12 13">
        <text>L-tyrosine + 2-oxoglutarate = 3-(4-hydroxyphenyl)pyruvate + L-glutamate</text>
        <dbReference type="Rhea" id="RHEA:15093"/>
        <dbReference type="ChEBI" id="CHEBI:16810"/>
        <dbReference type="ChEBI" id="CHEBI:29985"/>
        <dbReference type="ChEBI" id="CHEBI:36242"/>
        <dbReference type="ChEBI" id="CHEBI:58315"/>
        <dbReference type="EC" id="2.6.1.5"/>
    </reaction>
</comment>
<keyword evidence="9" id="KW-0828">Tyrosine catabolism</keyword>
<keyword evidence="11" id="KW-0585">Phenylalanine catabolism</keyword>
<protein>
    <recommendedName>
        <fullName evidence="6 13">Tyrosine aminotransferase</fullName>
        <shortName evidence="13">TAT</shortName>
        <ecNumber evidence="5 13">2.6.1.5</ecNumber>
    </recommendedName>
</protein>
<dbReference type="EMBL" id="CAUEEQ010019275">
    <property type="protein sequence ID" value="CAJ0941753.1"/>
    <property type="molecule type" value="Genomic_DNA"/>
</dbReference>
<dbReference type="InterPro" id="IPR004838">
    <property type="entry name" value="NHTrfase_class1_PyrdxlP-BS"/>
</dbReference>
<dbReference type="InterPro" id="IPR011715">
    <property type="entry name" value="Tyr_aminoTrfase_ubiquitination"/>
</dbReference>
<evidence type="ECO:0000256" key="2">
    <source>
        <dbReference type="ARBA" id="ARBA00005203"/>
    </source>
</evidence>
<dbReference type="Pfam" id="PF07706">
    <property type="entry name" value="TAT_ubiq"/>
    <property type="match status" value="1"/>
</dbReference>
<dbReference type="Proteomes" id="UP001176940">
    <property type="component" value="Unassembled WGS sequence"/>
</dbReference>
<evidence type="ECO:0000256" key="1">
    <source>
        <dbReference type="ARBA" id="ARBA00001933"/>
    </source>
</evidence>
<keyword evidence="8" id="KW-0808">Transferase</keyword>
<keyword evidence="7" id="KW-0032">Aminotransferase</keyword>
<evidence type="ECO:0000256" key="13">
    <source>
        <dbReference type="PIRNR" id="PIRNR000517"/>
    </source>
</evidence>
<evidence type="ECO:0000256" key="6">
    <source>
        <dbReference type="ARBA" id="ARBA00015959"/>
    </source>
</evidence>
<dbReference type="Gene3D" id="3.90.1150.10">
    <property type="entry name" value="Aspartate Aminotransferase, domain 1"/>
    <property type="match status" value="1"/>
</dbReference>
<comment type="caution">
    <text evidence="15">The sequence shown here is derived from an EMBL/GenBank/DDBJ whole genome shotgun (WGS) entry which is preliminary data.</text>
</comment>
<dbReference type="InterPro" id="IPR005958">
    <property type="entry name" value="TyrNic_aminoTrfase"/>
</dbReference>
<evidence type="ECO:0000313" key="16">
    <source>
        <dbReference type="Proteomes" id="UP001176940"/>
    </source>
</evidence>
<feature type="domain" description="Aminotransferase class I/classII large" evidence="14">
    <location>
        <begin position="73"/>
        <end position="430"/>
    </location>
</feature>
<evidence type="ECO:0000313" key="15">
    <source>
        <dbReference type="EMBL" id="CAJ0941753.1"/>
    </source>
</evidence>
<dbReference type="NCBIfam" id="TIGR01264">
    <property type="entry name" value="tyr_amTase_E"/>
    <property type="match status" value="1"/>
</dbReference>
<organism evidence="15 16">
    <name type="scientific">Ranitomeya imitator</name>
    <name type="common">mimic poison frog</name>
    <dbReference type="NCBI Taxonomy" id="111125"/>
    <lineage>
        <taxon>Eukaryota</taxon>
        <taxon>Metazoa</taxon>
        <taxon>Chordata</taxon>
        <taxon>Craniata</taxon>
        <taxon>Vertebrata</taxon>
        <taxon>Euteleostomi</taxon>
        <taxon>Amphibia</taxon>
        <taxon>Batrachia</taxon>
        <taxon>Anura</taxon>
        <taxon>Neobatrachia</taxon>
        <taxon>Hyloidea</taxon>
        <taxon>Dendrobatidae</taxon>
        <taxon>Dendrobatinae</taxon>
        <taxon>Ranitomeya</taxon>
    </lineage>
</organism>
<name>A0ABN9LKC4_9NEOB</name>
<evidence type="ECO:0000256" key="4">
    <source>
        <dbReference type="ARBA" id="ARBA00011738"/>
    </source>
</evidence>
<keyword evidence="16" id="KW-1185">Reference proteome</keyword>
<evidence type="ECO:0000256" key="11">
    <source>
        <dbReference type="ARBA" id="ARBA00023232"/>
    </source>
</evidence>
<reference evidence="15" key="1">
    <citation type="submission" date="2023-07" db="EMBL/GenBank/DDBJ databases">
        <authorList>
            <person name="Stuckert A."/>
        </authorList>
    </citation>
    <scope>NUCLEOTIDE SEQUENCE</scope>
</reference>
<dbReference type="PANTHER" id="PTHR45744:SF2">
    <property type="entry name" value="TYROSINE AMINOTRANSFERASE"/>
    <property type="match status" value="1"/>
</dbReference>
<dbReference type="PANTHER" id="PTHR45744">
    <property type="entry name" value="TYROSINE AMINOTRANSFERASE"/>
    <property type="match status" value="1"/>
</dbReference>
<dbReference type="EC" id="2.6.1.5" evidence="5 13"/>
<dbReference type="InterPro" id="IPR015424">
    <property type="entry name" value="PyrdxlP-dep_Trfase"/>
</dbReference>
<keyword evidence="10 13" id="KW-0663">Pyridoxal phosphate</keyword>
<sequence>MQTDSYVIKVNGSPVHPKILDFHVNILRPNGIENLKTRKPRWAVRASEMSKKTFNPIRAIVDTMKAKPHPNKPMIALSIGDPTIFGNLPTDDEVVRAMKDAIDSQKYNGYAPRYQCSREVIAKYYTCPEAPLEAKDVILTSGCSQAIELALAVLANPGQNILVPRPGFSLYKTLALSLGVEVKLYNLMPEKSWEIDLKHMESLVDDKTACIIINNPSNPCGSVFSKKTFAKNNRRQCVPILTDEIYGDMVFEYGAFQALAPLSTNVPILSCGGLAKRWLVPGWRMGWILIHDRKEIFGKEIREGLVRLSQRILGPCTIVQGALDHIMKRTPQHFYENTINFIKSNADLCYNTLATVPGLCPIQPAGAMYFMVGIDMEHFPEFQSDVDFTERMISEQSVFCLPATCFEYPNFFRIVLTVPEEMMVEACRRICEFCAEHYQDGDAAQDLECDK</sequence>
<dbReference type="InterPro" id="IPR005957">
    <property type="entry name" value="Tyrosine_aminoTrfase"/>
</dbReference>
<comment type="similarity">
    <text evidence="3 13">Belongs to the class-I pyridoxal-phosphate-dependent aminotransferase family.</text>
</comment>
<comment type="pathway">
    <text evidence="2 13">Amino-acid degradation; L-phenylalanine degradation; acetoacetate and fumarate from L-phenylalanine: step 2/6.</text>
</comment>
<comment type="cofactor">
    <cofactor evidence="1 13">
        <name>pyridoxal 5'-phosphate</name>
        <dbReference type="ChEBI" id="CHEBI:597326"/>
    </cofactor>
</comment>
<accession>A0ABN9LKC4</accession>
<evidence type="ECO:0000256" key="8">
    <source>
        <dbReference type="ARBA" id="ARBA00022679"/>
    </source>
</evidence>
<dbReference type="InterPro" id="IPR015422">
    <property type="entry name" value="PyrdxlP-dep_Trfase_small"/>
</dbReference>
<dbReference type="Gene3D" id="3.40.640.10">
    <property type="entry name" value="Type I PLP-dependent aspartate aminotransferase-like (Major domain)"/>
    <property type="match status" value="1"/>
</dbReference>
<evidence type="ECO:0000256" key="9">
    <source>
        <dbReference type="ARBA" id="ARBA00022878"/>
    </source>
</evidence>
<evidence type="ECO:0000256" key="7">
    <source>
        <dbReference type="ARBA" id="ARBA00022576"/>
    </source>
</evidence>
<evidence type="ECO:0000256" key="3">
    <source>
        <dbReference type="ARBA" id="ARBA00007441"/>
    </source>
</evidence>